<dbReference type="EMBL" id="FOUP01000006">
    <property type="protein sequence ID" value="SFN69612.1"/>
    <property type="molecule type" value="Genomic_DNA"/>
</dbReference>
<dbReference type="STRING" id="455193.SAMN05421805_106112"/>
<evidence type="ECO:0000256" key="1">
    <source>
        <dbReference type="SAM" id="MobiDB-lite"/>
    </source>
</evidence>
<name>A0A1I5B4I1_9PSEU</name>
<feature type="compositionally biased region" description="Low complexity" evidence="1">
    <location>
        <begin position="46"/>
        <end position="58"/>
    </location>
</feature>
<protein>
    <submittedName>
        <fullName evidence="2">Uncharacterized protein</fullName>
    </submittedName>
</protein>
<gene>
    <name evidence="2" type="ORF">SAMN05421805_106112</name>
</gene>
<accession>A0A1I5B4I1</accession>
<evidence type="ECO:0000313" key="2">
    <source>
        <dbReference type="EMBL" id="SFN69612.1"/>
    </source>
</evidence>
<sequence length="74" mass="7393">MIPGEGTAALQSVSRAFTEALPKSAATRATPPDGVSARAAEDAEQAARAAADAVADAVRTTDDVHHIPAQGPDA</sequence>
<proteinExistence type="predicted"/>
<organism evidence="2 3">
    <name type="scientific">Saccharopolyspora antimicrobica</name>
    <dbReference type="NCBI Taxonomy" id="455193"/>
    <lineage>
        <taxon>Bacteria</taxon>
        <taxon>Bacillati</taxon>
        <taxon>Actinomycetota</taxon>
        <taxon>Actinomycetes</taxon>
        <taxon>Pseudonocardiales</taxon>
        <taxon>Pseudonocardiaceae</taxon>
        <taxon>Saccharopolyspora</taxon>
    </lineage>
</organism>
<dbReference type="AlphaFoldDB" id="A0A1I5B4I1"/>
<dbReference type="Proteomes" id="UP000199398">
    <property type="component" value="Unassembled WGS sequence"/>
</dbReference>
<reference evidence="2 3" key="1">
    <citation type="submission" date="2016-10" db="EMBL/GenBank/DDBJ databases">
        <authorList>
            <person name="de Groot N.N."/>
        </authorList>
    </citation>
    <scope>NUCLEOTIDE SEQUENCE [LARGE SCALE GENOMIC DNA]</scope>
    <source>
        <strain evidence="2 3">CPCC 201259</strain>
    </source>
</reference>
<feature type="region of interest" description="Disordered" evidence="1">
    <location>
        <begin position="21"/>
        <end position="74"/>
    </location>
</feature>
<evidence type="ECO:0000313" key="3">
    <source>
        <dbReference type="Proteomes" id="UP000199398"/>
    </source>
</evidence>